<dbReference type="EMBL" id="VCEI01000021">
    <property type="protein sequence ID" value="TLU94832.1"/>
    <property type="molecule type" value="Genomic_DNA"/>
</dbReference>
<dbReference type="RefSeq" id="WP_138281458.1">
    <property type="nucleotide sequence ID" value="NZ_BMGE01000002.1"/>
</dbReference>
<evidence type="ECO:0000313" key="1">
    <source>
        <dbReference type="EMBL" id="TLU94832.1"/>
    </source>
</evidence>
<name>A0A5R9KFB2_9BACT</name>
<dbReference type="Proteomes" id="UP000309788">
    <property type="component" value="Unassembled WGS sequence"/>
</dbReference>
<reference evidence="1 2" key="1">
    <citation type="submission" date="2019-05" db="EMBL/GenBank/DDBJ databases">
        <authorList>
            <person name="Qu J.-H."/>
        </authorList>
    </citation>
    <scope>NUCLEOTIDE SEQUENCE [LARGE SCALE GENOMIC DNA]</scope>
    <source>
        <strain evidence="1 2">Z12</strain>
    </source>
</reference>
<organism evidence="1 2">
    <name type="scientific">Dyadobacter sediminis</name>
    <dbReference type="NCBI Taxonomy" id="1493691"/>
    <lineage>
        <taxon>Bacteria</taxon>
        <taxon>Pseudomonadati</taxon>
        <taxon>Bacteroidota</taxon>
        <taxon>Cytophagia</taxon>
        <taxon>Cytophagales</taxon>
        <taxon>Spirosomataceae</taxon>
        <taxon>Dyadobacter</taxon>
    </lineage>
</organism>
<protein>
    <submittedName>
        <fullName evidence="1">Uncharacterized protein</fullName>
    </submittedName>
</protein>
<proteinExistence type="predicted"/>
<sequence length="59" mass="6567">MKPSSKLFVWIAAAFSAVLFAGSRLKENAPKPALSEWNKKSVKRPRKVESFIGAVLQFC</sequence>
<accession>A0A5R9KFB2</accession>
<evidence type="ECO:0000313" key="2">
    <source>
        <dbReference type="Proteomes" id="UP000309788"/>
    </source>
</evidence>
<gene>
    <name evidence="1" type="ORF">FEM55_11485</name>
</gene>
<dbReference type="AlphaFoldDB" id="A0A5R9KFB2"/>
<keyword evidence="2" id="KW-1185">Reference proteome</keyword>
<comment type="caution">
    <text evidence="1">The sequence shown here is derived from an EMBL/GenBank/DDBJ whole genome shotgun (WGS) entry which is preliminary data.</text>
</comment>